<evidence type="ECO:0000313" key="1">
    <source>
        <dbReference type="EMBL" id="KAL3960578.1"/>
    </source>
</evidence>
<proteinExistence type="predicted"/>
<accession>A0ACC4DZ80</accession>
<reference evidence="1" key="1">
    <citation type="submission" date="2024-12" db="EMBL/GenBank/DDBJ databases">
        <title>Comparative genomics and development of molecular markers within Purpureocillium lilacinum and among Purpureocillium species.</title>
        <authorList>
            <person name="Yeh Z.-Y."/>
            <person name="Ni N.-T."/>
            <person name="Lo P.-H."/>
            <person name="Mushyakhwo K."/>
            <person name="Lin C.-F."/>
            <person name="Nai Y.-S."/>
        </authorList>
    </citation>
    <scope>NUCLEOTIDE SEQUENCE</scope>
    <source>
        <strain evidence="1">NCHU-NPUST-175</strain>
    </source>
</reference>
<keyword evidence="2" id="KW-1185">Reference proteome</keyword>
<sequence length="223" mass="24476">MAHHSAMARMEHQALLAAKRQVILEQVEGVGYWSSIQTNQCLPKPYGDLVQGIIAAQTLALLDNTHFALLIYNSASQRCIEELHLHKEIQSVGHLPAQHAGEARCAVVAHSLPAVEAVWFICTARQGECAVPDDCHGRIRLLQAGFQWRGTWVGAAPMPRFCISMGAEWQLAHAGKPGLGGVATTLTRCVSLWHFVSWYACYWGARRAAGVRNAARETCDGLR</sequence>
<name>A0ACC4DZ80_PURLI</name>
<organism evidence="1 2">
    <name type="scientific">Purpureocillium lilacinum</name>
    <name type="common">Paecilomyces lilacinus</name>
    <dbReference type="NCBI Taxonomy" id="33203"/>
    <lineage>
        <taxon>Eukaryota</taxon>
        <taxon>Fungi</taxon>
        <taxon>Dikarya</taxon>
        <taxon>Ascomycota</taxon>
        <taxon>Pezizomycotina</taxon>
        <taxon>Sordariomycetes</taxon>
        <taxon>Hypocreomycetidae</taxon>
        <taxon>Hypocreales</taxon>
        <taxon>Ophiocordycipitaceae</taxon>
        <taxon>Purpureocillium</taxon>
    </lineage>
</organism>
<protein>
    <submittedName>
        <fullName evidence="1">Uncharacterized protein</fullName>
    </submittedName>
</protein>
<evidence type="ECO:0000313" key="2">
    <source>
        <dbReference type="Proteomes" id="UP001638806"/>
    </source>
</evidence>
<gene>
    <name evidence="1" type="ORF">ACCO45_005695</name>
</gene>
<dbReference type="Proteomes" id="UP001638806">
    <property type="component" value="Unassembled WGS sequence"/>
</dbReference>
<dbReference type="EMBL" id="JBGNUJ010000004">
    <property type="protein sequence ID" value="KAL3960578.1"/>
    <property type="molecule type" value="Genomic_DNA"/>
</dbReference>
<comment type="caution">
    <text evidence="1">The sequence shown here is derived from an EMBL/GenBank/DDBJ whole genome shotgun (WGS) entry which is preliminary data.</text>
</comment>